<reference evidence="2" key="1">
    <citation type="submission" date="2016-10" db="EMBL/GenBank/DDBJ databases">
        <authorList>
            <person name="Varghese N."/>
            <person name="Submissions S."/>
        </authorList>
    </citation>
    <scope>NUCLEOTIDE SEQUENCE [LARGE SCALE GENOMIC DNA]</scope>
    <source>
        <strain evidence="2">JCM 18416</strain>
    </source>
</reference>
<name>A0A1H0WJK7_9GAMM</name>
<keyword evidence="2" id="KW-1185">Reference proteome</keyword>
<protein>
    <submittedName>
        <fullName evidence="1">Uncharacterized protein</fullName>
    </submittedName>
</protein>
<evidence type="ECO:0000313" key="2">
    <source>
        <dbReference type="Proteomes" id="UP000199460"/>
    </source>
</evidence>
<dbReference type="OrthoDB" id="501208at2"/>
<gene>
    <name evidence="1" type="ORF">SAMN05216213_107112</name>
</gene>
<dbReference type="EMBL" id="FNJJ01000007">
    <property type="protein sequence ID" value="SDP90741.1"/>
    <property type="molecule type" value="Genomic_DNA"/>
</dbReference>
<proteinExistence type="predicted"/>
<organism evidence="1 2">
    <name type="scientific">Ectopseudomonas guguanensis</name>
    <dbReference type="NCBI Taxonomy" id="1198456"/>
    <lineage>
        <taxon>Bacteria</taxon>
        <taxon>Pseudomonadati</taxon>
        <taxon>Pseudomonadota</taxon>
        <taxon>Gammaproteobacteria</taxon>
        <taxon>Pseudomonadales</taxon>
        <taxon>Pseudomonadaceae</taxon>
        <taxon>Ectopseudomonas</taxon>
    </lineage>
</organism>
<dbReference type="AlphaFoldDB" id="A0A1H0WJK7"/>
<sequence>MSQPPQGIARFDSAAGMVQALALALRGRPYTSPSESPLLDSLMPAINRLPCKLREQVYAFGGMTEGIGPSQVARVDVEAIAEWMAGLYPQRRYPAAFIGSSNGALMHLAAAMGVPWLPQTFLCPVRALGNDPDDARRALEQGLPIVHALLGADARIAVHHMHDPNQDRLMLQHMAYYRLKYRRLPLAYREFLLRSLAPGATLYVSACNRQWPVTRTSSRSVFQFGATGGASESEYFEGSPRVRQYLSRYGIARPRWDPPPADDMAPEAEWGFDPALLDDLQELAEARQWRLIRIDHAEPESLSALTADTYADWYAEQGEPSRRLLVDSFLLSDPLTTLRLRAIPYWSLFGVEPSARLLEQYLQRHPGFEEIDMLLFSHGTEGVGLAPIERWQQLLGWARVEGRLVGVDPSRYPRDFATFTRFAEDLARLGPRWDLPEPMSIAFFEEALQRHGANADVALSRLQDGLG</sequence>
<accession>A0A1H0WJK7</accession>
<evidence type="ECO:0000313" key="1">
    <source>
        <dbReference type="EMBL" id="SDP90741.1"/>
    </source>
</evidence>
<dbReference type="GeneID" id="300932104"/>
<dbReference type="Proteomes" id="UP000199460">
    <property type="component" value="Unassembled WGS sequence"/>
</dbReference>
<dbReference type="RefSeq" id="WP_090431087.1">
    <property type="nucleotide sequence ID" value="NZ_FNJJ01000007.1"/>
</dbReference>